<comment type="caution">
    <text evidence="12">The sequence shown here is derived from an EMBL/GenBank/DDBJ whole genome shotgun (WGS) entry which is preliminary data.</text>
</comment>
<keyword evidence="3 6" id="KW-0521">NADP</keyword>
<feature type="domain" description="Pyrroline-5-carboxylate reductase dimerisation" evidence="11">
    <location>
        <begin position="161"/>
        <end position="261"/>
    </location>
</feature>
<dbReference type="EC" id="1.5.1.2" evidence="6 7"/>
<evidence type="ECO:0000256" key="5">
    <source>
        <dbReference type="ARBA" id="ARBA00058118"/>
    </source>
</evidence>
<dbReference type="InterPro" id="IPR036291">
    <property type="entry name" value="NAD(P)-bd_dom_sf"/>
</dbReference>
<evidence type="ECO:0000256" key="1">
    <source>
        <dbReference type="ARBA" id="ARBA00005525"/>
    </source>
</evidence>
<dbReference type="GO" id="GO:0005737">
    <property type="term" value="C:cytoplasm"/>
    <property type="evidence" value="ECO:0007669"/>
    <property type="project" value="UniProtKB-SubCell"/>
</dbReference>
<dbReference type="SUPFAM" id="SSF48179">
    <property type="entry name" value="6-phosphogluconate dehydrogenase C-terminal domain-like"/>
    <property type="match status" value="1"/>
</dbReference>
<evidence type="ECO:0000256" key="4">
    <source>
        <dbReference type="ARBA" id="ARBA00023002"/>
    </source>
</evidence>
<comment type="catalytic activity">
    <reaction evidence="6">
        <text>L-proline + NAD(+) = (S)-1-pyrroline-5-carboxylate + NADH + 2 H(+)</text>
        <dbReference type="Rhea" id="RHEA:14105"/>
        <dbReference type="ChEBI" id="CHEBI:15378"/>
        <dbReference type="ChEBI" id="CHEBI:17388"/>
        <dbReference type="ChEBI" id="CHEBI:57540"/>
        <dbReference type="ChEBI" id="CHEBI:57945"/>
        <dbReference type="ChEBI" id="CHEBI:60039"/>
        <dbReference type="EC" id="1.5.1.2"/>
    </reaction>
</comment>
<dbReference type="PATRIC" id="fig|1423738.3.peg.853"/>
<evidence type="ECO:0000313" key="13">
    <source>
        <dbReference type="Proteomes" id="UP000051813"/>
    </source>
</evidence>
<keyword evidence="6" id="KW-0963">Cytoplasm</keyword>
<reference evidence="12 13" key="1">
    <citation type="journal article" date="2015" name="Genome Announc.">
        <title>Expanding the biotechnology potential of lactobacilli through comparative genomics of 213 strains and associated genera.</title>
        <authorList>
            <person name="Sun Z."/>
            <person name="Harris H.M."/>
            <person name="McCann A."/>
            <person name="Guo C."/>
            <person name="Argimon S."/>
            <person name="Zhang W."/>
            <person name="Yang X."/>
            <person name="Jeffery I.B."/>
            <person name="Cooney J.C."/>
            <person name="Kagawa T.F."/>
            <person name="Liu W."/>
            <person name="Song Y."/>
            <person name="Salvetti E."/>
            <person name="Wrobel A."/>
            <person name="Rasinkangas P."/>
            <person name="Parkhill J."/>
            <person name="Rea M.C."/>
            <person name="O'Sullivan O."/>
            <person name="Ritari J."/>
            <person name="Douillard F.P."/>
            <person name="Paul Ross R."/>
            <person name="Yang R."/>
            <person name="Briner A.E."/>
            <person name="Felis G.E."/>
            <person name="de Vos W.M."/>
            <person name="Barrangou R."/>
            <person name="Klaenhammer T.R."/>
            <person name="Caufield P.W."/>
            <person name="Cui Y."/>
            <person name="Zhang H."/>
            <person name="O'Toole P.W."/>
        </authorList>
    </citation>
    <scope>NUCLEOTIDE SEQUENCE [LARGE SCALE GENOMIC DNA]</scope>
    <source>
        <strain evidence="12 13">DSM 20335</strain>
    </source>
</reference>
<feature type="binding site" evidence="8">
    <location>
        <begin position="68"/>
        <end position="71"/>
    </location>
    <ligand>
        <name>NADP(+)</name>
        <dbReference type="ChEBI" id="CHEBI:58349"/>
    </ligand>
</feature>
<protein>
    <recommendedName>
        <fullName evidence="6 7">Pyrroline-5-carboxylate reductase</fullName>
        <shortName evidence="6">P5C reductase</shortName>
        <shortName evidence="6">P5CR</shortName>
        <ecNumber evidence="6 7">1.5.1.2</ecNumber>
    </recommendedName>
    <alternativeName>
        <fullName evidence="6">PCA reductase</fullName>
    </alternativeName>
</protein>
<dbReference type="RefSeq" id="WP_057757288.1">
    <property type="nucleotide sequence ID" value="NZ_AYYK01000016.1"/>
</dbReference>
<sequence length="265" mass="27744">MKIGFIGLGNMAKAIIEGLLLKKVILPADIIVHSAHASNYQPYAEKFSLKTAETNLAVAEQADVLILAVKPELKEEVLTEVKPALIQHKVALLSLLTGVTLAGLTEVVGSTFALVRVMPNLNVRIGVGVTAIAGNNVATESAMATTQSLFEQIGEVIRLPEADFSTFVALAGSAPAFAYLFMDALAHAGVKYGLSKNQALKIVSQMVVGSAQLIQQSGEAPWNLIDQVSSPGGTTIAGVLALQEAGFEPAITKAVDATIKKDLGE</sequence>
<dbReference type="InterPro" id="IPR000304">
    <property type="entry name" value="Pyrroline-COOH_reductase"/>
</dbReference>
<evidence type="ECO:0000256" key="7">
    <source>
        <dbReference type="NCBIfam" id="TIGR00112"/>
    </source>
</evidence>
<dbReference type="FunFam" id="1.10.3730.10:FF:000001">
    <property type="entry name" value="Pyrroline-5-carboxylate reductase"/>
    <property type="match status" value="1"/>
</dbReference>
<keyword evidence="4 6" id="KW-0560">Oxidoreductase</keyword>
<dbReference type="Gene3D" id="1.10.3730.10">
    <property type="entry name" value="ProC C-terminal domain-like"/>
    <property type="match status" value="1"/>
</dbReference>
<evidence type="ECO:0000256" key="9">
    <source>
        <dbReference type="RuleBase" id="RU003903"/>
    </source>
</evidence>
<keyword evidence="2 6" id="KW-0641">Proline biosynthesis</keyword>
<dbReference type="STRING" id="1423738.FC84_GL000843"/>
<comment type="pathway">
    <text evidence="6 9">Amino-acid biosynthesis; L-proline biosynthesis; L-proline from L-glutamate 5-semialdehyde: step 1/1.</text>
</comment>
<keyword evidence="13" id="KW-1185">Reference proteome</keyword>
<evidence type="ECO:0000256" key="3">
    <source>
        <dbReference type="ARBA" id="ARBA00022857"/>
    </source>
</evidence>
<evidence type="ECO:0000256" key="2">
    <source>
        <dbReference type="ARBA" id="ARBA00022650"/>
    </source>
</evidence>
<comment type="function">
    <text evidence="5 6">Catalyzes the reduction of 1-pyrroline-5-carboxylate (PCA) to L-proline.</text>
</comment>
<dbReference type="PANTHER" id="PTHR11645:SF0">
    <property type="entry name" value="PYRROLINE-5-CARBOXYLATE REDUCTASE 3"/>
    <property type="match status" value="1"/>
</dbReference>
<feature type="binding site" evidence="8">
    <location>
        <position position="55"/>
    </location>
    <ligand>
        <name>NADPH</name>
        <dbReference type="ChEBI" id="CHEBI:57783"/>
    </ligand>
</feature>
<dbReference type="InterPro" id="IPR028939">
    <property type="entry name" value="P5C_Rdtase_cat_N"/>
</dbReference>
<comment type="catalytic activity">
    <reaction evidence="6 9">
        <text>L-proline + NADP(+) = (S)-1-pyrroline-5-carboxylate + NADPH + 2 H(+)</text>
        <dbReference type="Rhea" id="RHEA:14109"/>
        <dbReference type="ChEBI" id="CHEBI:15378"/>
        <dbReference type="ChEBI" id="CHEBI:17388"/>
        <dbReference type="ChEBI" id="CHEBI:57783"/>
        <dbReference type="ChEBI" id="CHEBI:58349"/>
        <dbReference type="ChEBI" id="CHEBI:60039"/>
        <dbReference type="EC" id="1.5.1.2"/>
    </reaction>
</comment>
<gene>
    <name evidence="6" type="primary">proC</name>
    <name evidence="12" type="ORF">FC84_GL000843</name>
</gene>
<name>A0A0R2BGM8_9LACO</name>
<dbReference type="GO" id="GO:0004735">
    <property type="term" value="F:pyrroline-5-carboxylate reductase activity"/>
    <property type="evidence" value="ECO:0007669"/>
    <property type="project" value="UniProtKB-UniRule"/>
</dbReference>
<accession>A0A0R2BGM8</accession>
<dbReference type="PIRSF" id="PIRSF000193">
    <property type="entry name" value="Pyrrol-5-carb_rd"/>
    <property type="match status" value="1"/>
</dbReference>
<dbReference type="InterPro" id="IPR008927">
    <property type="entry name" value="6-PGluconate_DH-like_C_sf"/>
</dbReference>
<dbReference type="EMBL" id="AYYK01000016">
    <property type="protein sequence ID" value="KRM78584.1"/>
    <property type="molecule type" value="Genomic_DNA"/>
</dbReference>
<dbReference type="OrthoDB" id="9805754at2"/>
<organism evidence="12 13">
    <name type="scientific">Lapidilactobacillus dextrinicus DSM 20335</name>
    <dbReference type="NCBI Taxonomy" id="1423738"/>
    <lineage>
        <taxon>Bacteria</taxon>
        <taxon>Bacillati</taxon>
        <taxon>Bacillota</taxon>
        <taxon>Bacilli</taxon>
        <taxon>Lactobacillales</taxon>
        <taxon>Lactobacillaceae</taxon>
        <taxon>Lapidilactobacillus</taxon>
    </lineage>
</organism>
<dbReference type="AlphaFoldDB" id="A0A0R2BGM8"/>
<evidence type="ECO:0000259" key="10">
    <source>
        <dbReference type="Pfam" id="PF03807"/>
    </source>
</evidence>
<evidence type="ECO:0000256" key="8">
    <source>
        <dbReference type="PIRSR" id="PIRSR000193-1"/>
    </source>
</evidence>
<dbReference type="Proteomes" id="UP000051813">
    <property type="component" value="Unassembled WGS sequence"/>
</dbReference>
<dbReference type="Pfam" id="PF03807">
    <property type="entry name" value="F420_oxidored"/>
    <property type="match status" value="1"/>
</dbReference>
<feature type="domain" description="Pyrroline-5-carboxylate reductase catalytic N-terminal" evidence="10">
    <location>
        <begin position="2"/>
        <end position="90"/>
    </location>
</feature>
<dbReference type="NCBIfam" id="TIGR00112">
    <property type="entry name" value="proC"/>
    <property type="match status" value="1"/>
</dbReference>
<evidence type="ECO:0000256" key="6">
    <source>
        <dbReference type="HAMAP-Rule" id="MF_01925"/>
    </source>
</evidence>
<dbReference type="PANTHER" id="PTHR11645">
    <property type="entry name" value="PYRROLINE-5-CARBOXYLATE REDUCTASE"/>
    <property type="match status" value="1"/>
</dbReference>
<keyword evidence="6 9" id="KW-0028">Amino-acid biosynthesis</keyword>
<dbReference type="Gene3D" id="3.40.50.720">
    <property type="entry name" value="NAD(P)-binding Rossmann-like Domain"/>
    <property type="match status" value="1"/>
</dbReference>
<dbReference type="Pfam" id="PF14748">
    <property type="entry name" value="P5CR_dimer"/>
    <property type="match status" value="1"/>
</dbReference>
<feature type="binding site" evidence="8">
    <location>
        <begin position="6"/>
        <end position="11"/>
    </location>
    <ligand>
        <name>NADP(+)</name>
        <dbReference type="ChEBI" id="CHEBI:58349"/>
    </ligand>
</feature>
<dbReference type="UniPathway" id="UPA00098">
    <property type="reaction ID" value="UER00361"/>
</dbReference>
<dbReference type="HAMAP" id="MF_01925">
    <property type="entry name" value="P5C_reductase"/>
    <property type="match status" value="1"/>
</dbReference>
<comment type="similarity">
    <text evidence="1 6 9">Belongs to the pyrroline-5-carboxylate reductase family.</text>
</comment>
<feature type="binding site" evidence="8">
    <location>
        <position position="34"/>
    </location>
    <ligand>
        <name>NADP(+)</name>
        <dbReference type="ChEBI" id="CHEBI:58349"/>
    </ligand>
</feature>
<comment type="subcellular location">
    <subcellularLocation>
        <location evidence="6">Cytoplasm</location>
    </subcellularLocation>
</comment>
<dbReference type="GO" id="GO:0055129">
    <property type="term" value="P:L-proline biosynthetic process"/>
    <property type="evidence" value="ECO:0007669"/>
    <property type="project" value="UniProtKB-UniRule"/>
</dbReference>
<evidence type="ECO:0000313" key="12">
    <source>
        <dbReference type="EMBL" id="KRM78584.1"/>
    </source>
</evidence>
<proteinExistence type="inferred from homology"/>
<evidence type="ECO:0000259" key="11">
    <source>
        <dbReference type="Pfam" id="PF14748"/>
    </source>
</evidence>
<dbReference type="SUPFAM" id="SSF51735">
    <property type="entry name" value="NAD(P)-binding Rossmann-fold domains"/>
    <property type="match status" value="1"/>
</dbReference>
<dbReference type="InterPro" id="IPR053790">
    <property type="entry name" value="P5CR-like_CS"/>
</dbReference>
<dbReference type="PROSITE" id="PS00521">
    <property type="entry name" value="P5CR"/>
    <property type="match status" value="1"/>
</dbReference>
<dbReference type="InterPro" id="IPR029036">
    <property type="entry name" value="P5CR_dimer"/>
</dbReference>